<evidence type="ECO:0000313" key="2">
    <source>
        <dbReference type="EMBL" id="GMH98929.1"/>
    </source>
</evidence>
<keyword evidence="3" id="KW-1185">Reference proteome</keyword>
<dbReference type="Gene3D" id="3.10.450.50">
    <property type="match status" value="1"/>
</dbReference>
<proteinExistence type="predicted"/>
<feature type="chain" id="PRO_5040954582" evidence="1">
    <location>
        <begin position="20"/>
        <end position="247"/>
    </location>
</feature>
<dbReference type="InterPro" id="IPR018790">
    <property type="entry name" value="DUF2358"/>
</dbReference>
<reference evidence="3" key="1">
    <citation type="journal article" date="2023" name="Commun. Biol.">
        <title>Genome analysis of Parmales, the sister group of diatoms, reveals the evolutionary specialization of diatoms from phago-mixotrophs to photoautotrophs.</title>
        <authorList>
            <person name="Ban H."/>
            <person name="Sato S."/>
            <person name="Yoshikawa S."/>
            <person name="Yamada K."/>
            <person name="Nakamura Y."/>
            <person name="Ichinomiya M."/>
            <person name="Sato N."/>
            <person name="Blanc-Mathieu R."/>
            <person name="Endo H."/>
            <person name="Kuwata A."/>
            <person name="Ogata H."/>
        </authorList>
    </citation>
    <scope>NUCLEOTIDE SEQUENCE [LARGE SCALE GENOMIC DNA]</scope>
    <source>
        <strain evidence="3">NIES 3700</strain>
    </source>
</reference>
<comment type="caution">
    <text evidence="2">The sequence shown here is derived from an EMBL/GenBank/DDBJ whole genome shotgun (WGS) entry which is preliminary data.</text>
</comment>
<dbReference type="SUPFAM" id="SSF54427">
    <property type="entry name" value="NTF2-like"/>
    <property type="match status" value="1"/>
</dbReference>
<organism evidence="2 3">
    <name type="scientific">Triparma laevis f. longispina</name>
    <dbReference type="NCBI Taxonomy" id="1714387"/>
    <lineage>
        <taxon>Eukaryota</taxon>
        <taxon>Sar</taxon>
        <taxon>Stramenopiles</taxon>
        <taxon>Ochrophyta</taxon>
        <taxon>Bolidophyceae</taxon>
        <taxon>Parmales</taxon>
        <taxon>Triparmaceae</taxon>
        <taxon>Triparma</taxon>
    </lineage>
</organism>
<evidence type="ECO:0000256" key="1">
    <source>
        <dbReference type="SAM" id="SignalP"/>
    </source>
</evidence>
<dbReference type="OrthoDB" id="348976at2759"/>
<evidence type="ECO:0000313" key="3">
    <source>
        <dbReference type="Proteomes" id="UP001165122"/>
    </source>
</evidence>
<dbReference type="EMBL" id="BRXW01000001">
    <property type="protein sequence ID" value="GMH98929.1"/>
    <property type="molecule type" value="Genomic_DNA"/>
</dbReference>
<name>A0A9W7F097_9STRA</name>
<accession>A0A9W7F097</accession>
<feature type="signal peptide" evidence="1">
    <location>
        <begin position="1"/>
        <end position="19"/>
    </location>
</feature>
<dbReference type="Proteomes" id="UP001165122">
    <property type="component" value="Unassembled WGS sequence"/>
</dbReference>
<protein>
    <submittedName>
        <fullName evidence="2">Uncharacterized protein</fullName>
    </submittedName>
</protein>
<dbReference type="AlphaFoldDB" id="A0A9W7F097"/>
<keyword evidence="1" id="KW-0732">Signal</keyword>
<dbReference type="Pfam" id="PF10184">
    <property type="entry name" value="DUF2358"/>
    <property type="match status" value="1"/>
</dbReference>
<gene>
    <name evidence="2" type="ORF">TrLO_g14223</name>
</gene>
<dbReference type="PANTHER" id="PTHR34123:SF3">
    <property type="entry name" value="SNOAL-LIKE DOMAIN-CONTAINING PROTEIN"/>
    <property type="match status" value="1"/>
</dbReference>
<dbReference type="InterPro" id="IPR032710">
    <property type="entry name" value="NTF2-like_dom_sf"/>
</dbReference>
<dbReference type="PANTHER" id="PTHR34123">
    <property type="entry name" value="OS04G0578200 PROTEIN"/>
    <property type="match status" value="1"/>
</dbReference>
<sequence>MSPLLLLLLVLLLLPPSNTFTPSPKPTPPRSLASTSPSPDIQKTLSNLYTTSLNIKCPFFRRRAHDLLDSTTLTLKFLASRHRSIFPDFVYLVAPGSEASSIPKVKNLSILEIKSLIEHDWSQNYYVTGLLSTQIYRDDTLFTSPDPDMPVRGLRKYISASRNLFTPTSTCTLLKIEIKGDNIEVDWRLEGVLRVPWRPKVWGYEGRTVYRRDEEGLIFEHREEWNVTWIEVFARTLIPDLASKVFD</sequence>